<reference evidence="2 3" key="1">
    <citation type="submission" date="2018-07" db="EMBL/GenBank/DDBJ databases">
        <title>Genome sequences of Haloplanus salinus JCM 18368T.</title>
        <authorList>
            <person name="Kim Y.B."/>
            <person name="Roh S.W."/>
        </authorList>
    </citation>
    <scope>NUCLEOTIDE SEQUENCE [LARGE SCALE GENOMIC DNA]</scope>
    <source>
        <strain evidence="2 3">JCM 18368</strain>
    </source>
</reference>
<dbReference type="Gene3D" id="3.20.10.10">
    <property type="entry name" value="D-amino Acid Aminotransferase, subunit A, domain 2"/>
    <property type="match status" value="1"/>
</dbReference>
<dbReference type="AlphaFoldDB" id="A0A368N9G1"/>
<dbReference type="SUPFAM" id="SSF56752">
    <property type="entry name" value="D-aminoacid aminotransferase-like PLP-dependent enzymes"/>
    <property type="match status" value="1"/>
</dbReference>
<comment type="caution">
    <text evidence="2">The sequence shown here is derived from an EMBL/GenBank/DDBJ whole genome shotgun (WGS) entry which is preliminary data.</text>
</comment>
<dbReference type="PANTHER" id="PTHR42743:SF11">
    <property type="entry name" value="AMINODEOXYCHORISMATE LYASE"/>
    <property type="match status" value="1"/>
</dbReference>
<dbReference type="OrthoDB" id="307415at2157"/>
<sequence length="292" mass="30329">MEFHVDGTLVDAADATLPVADRGVAFGDAITEPLRVAGGTPVAWSAHADRLRDACAALDFGAVPSAPDLRARVDETVAANDHDDALVRLTVTRGRSSRTTSTLPGAARLRPPAVPDPTVVVTLAPLAVDRDPIGLQTVRARAIRPAAVPAAPATHNRLDAVRAGAELRRAAPPDDDPADEALILDDGHVVGGTASDPAFVADDALRLPALDDYAPRTATRELVRDLADAEGLPVVIGAYAPADFRAADEAFVAEPTAGVRPVDRIDGVSVGDGPVTRLLAHLYDARFVDADA</sequence>
<dbReference type="InterPro" id="IPR043132">
    <property type="entry name" value="BCAT-like_C"/>
</dbReference>
<dbReference type="Gene3D" id="3.30.470.10">
    <property type="match status" value="1"/>
</dbReference>
<dbReference type="InterPro" id="IPR001544">
    <property type="entry name" value="Aminotrans_IV"/>
</dbReference>
<keyword evidence="3" id="KW-1185">Reference proteome</keyword>
<keyword evidence="2" id="KW-0456">Lyase</keyword>
<dbReference type="Pfam" id="PF01063">
    <property type="entry name" value="Aminotran_4"/>
    <property type="match status" value="1"/>
</dbReference>
<proteinExistence type="inferred from homology"/>
<dbReference type="PANTHER" id="PTHR42743">
    <property type="entry name" value="AMINO-ACID AMINOTRANSFERASE"/>
    <property type="match status" value="1"/>
</dbReference>
<protein>
    <submittedName>
        <fullName evidence="2">Aminodeoxychorismate lyase</fullName>
    </submittedName>
</protein>
<evidence type="ECO:0000313" key="2">
    <source>
        <dbReference type="EMBL" id="RCU46185.1"/>
    </source>
</evidence>
<dbReference type="Proteomes" id="UP000252189">
    <property type="component" value="Unassembled WGS sequence"/>
</dbReference>
<dbReference type="InterPro" id="IPR043131">
    <property type="entry name" value="BCAT-like_N"/>
</dbReference>
<comment type="similarity">
    <text evidence="1">Belongs to the class-IV pyridoxal-phosphate-dependent aminotransferase family.</text>
</comment>
<dbReference type="InterPro" id="IPR050571">
    <property type="entry name" value="Class-IV_PLP-Dep_Aminotrnsfr"/>
</dbReference>
<accession>A0A368N9G1</accession>
<name>A0A368N9G1_9EURY</name>
<organism evidence="2 3">
    <name type="scientific">Haloplanus salinus</name>
    <dbReference type="NCBI Taxonomy" id="1126245"/>
    <lineage>
        <taxon>Archaea</taxon>
        <taxon>Methanobacteriati</taxon>
        <taxon>Methanobacteriota</taxon>
        <taxon>Stenosarchaea group</taxon>
        <taxon>Halobacteria</taxon>
        <taxon>Halobacteriales</taxon>
        <taxon>Haloferacaceae</taxon>
        <taxon>Haloplanus</taxon>
    </lineage>
</organism>
<evidence type="ECO:0000256" key="1">
    <source>
        <dbReference type="ARBA" id="ARBA00009320"/>
    </source>
</evidence>
<dbReference type="InterPro" id="IPR036038">
    <property type="entry name" value="Aminotransferase-like"/>
</dbReference>
<evidence type="ECO:0000313" key="3">
    <source>
        <dbReference type="Proteomes" id="UP000252189"/>
    </source>
</evidence>
<dbReference type="GO" id="GO:0046394">
    <property type="term" value="P:carboxylic acid biosynthetic process"/>
    <property type="evidence" value="ECO:0007669"/>
    <property type="project" value="UniProtKB-ARBA"/>
</dbReference>
<dbReference type="RefSeq" id="WP_114447735.1">
    <property type="nucleotide sequence ID" value="NZ_QPHM01000001.1"/>
</dbReference>
<gene>
    <name evidence="2" type="ORF">DU504_02040</name>
</gene>
<dbReference type="EMBL" id="QPHM01000001">
    <property type="protein sequence ID" value="RCU46185.1"/>
    <property type="molecule type" value="Genomic_DNA"/>
</dbReference>
<dbReference type="GO" id="GO:0016829">
    <property type="term" value="F:lyase activity"/>
    <property type="evidence" value="ECO:0007669"/>
    <property type="project" value="UniProtKB-KW"/>
</dbReference>